<dbReference type="GO" id="GO:0005975">
    <property type="term" value="P:carbohydrate metabolic process"/>
    <property type="evidence" value="ECO:0007669"/>
    <property type="project" value="InterPro"/>
</dbReference>
<keyword evidence="1" id="KW-0479">Metal-binding</keyword>
<dbReference type="PANTHER" id="PTHR10587">
    <property type="entry name" value="GLYCOSYL TRANSFERASE-RELATED"/>
    <property type="match status" value="1"/>
</dbReference>
<dbReference type="SUPFAM" id="SSF54106">
    <property type="entry name" value="LysM domain"/>
    <property type="match status" value="1"/>
</dbReference>
<evidence type="ECO:0000256" key="1">
    <source>
        <dbReference type="ARBA" id="ARBA00022723"/>
    </source>
</evidence>
<name>A0A6L3V9B6_9BACI</name>
<dbReference type="InterPro" id="IPR002509">
    <property type="entry name" value="NODB_dom"/>
</dbReference>
<sequence length="274" mass="31506">MTQCVCNFLNRKRKYDYYTICHGDTFSQISKKFTIPIKQLKEDNQLKSNYLYAGQLLKIKRTVSTMALSMPSVLISKGFTNKKDISLTFDAGANAEHTEKILNVLKKHNIRTTMFLTGKWVEKFPELSRRIIEDGHEIANHSYSHPDFTKIPPEQMVEELQKTEECFEKVLGTKGIPIFRPPFGAWDCSVLETVGKVNFPYTVYWSIDTIDWKETDVGQMVERIMTKATRNDIVLAHLNGNLTAEAIDTVIPKLLNKGFQIVKVSKMLRNFICK</sequence>
<dbReference type="InterPro" id="IPR011330">
    <property type="entry name" value="Glyco_hydro/deAcase_b/a-brl"/>
</dbReference>
<dbReference type="InterPro" id="IPR050248">
    <property type="entry name" value="Polysacc_deacetylase_ArnD"/>
</dbReference>
<accession>A0A6L3V9B6</accession>
<dbReference type="GO" id="GO:0046872">
    <property type="term" value="F:metal ion binding"/>
    <property type="evidence" value="ECO:0007669"/>
    <property type="project" value="UniProtKB-KW"/>
</dbReference>
<keyword evidence="2" id="KW-0378">Hydrolase</keyword>
<dbReference type="CDD" id="cd00118">
    <property type="entry name" value="LysM"/>
    <property type="match status" value="1"/>
</dbReference>
<proteinExistence type="predicted"/>
<dbReference type="SMART" id="SM00257">
    <property type="entry name" value="LysM"/>
    <property type="match status" value="1"/>
</dbReference>
<feature type="domain" description="NodB homology" evidence="3">
    <location>
        <begin position="83"/>
        <end position="262"/>
    </location>
</feature>
<dbReference type="Pfam" id="PF01476">
    <property type="entry name" value="LysM"/>
    <property type="match status" value="1"/>
</dbReference>
<gene>
    <name evidence="5" type="ORF">F7731_06140</name>
</gene>
<reference evidence="5 6" key="1">
    <citation type="journal article" date="2016" name="Antonie Van Leeuwenhoek">
        <title>Bacillus depressus sp. nov., isolated from soil of a sunflower field.</title>
        <authorList>
            <person name="Wei X."/>
            <person name="Xin D."/>
            <person name="Xin Y."/>
            <person name="Zhang H."/>
            <person name="Wang T."/>
            <person name="Zhang J."/>
        </authorList>
    </citation>
    <scope>NUCLEOTIDE SEQUENCE [LARGE SCALE GENOMIC DNA]</scope>
    <source>
        <strain evidence="5 6">BZ1</strain>
    </source>
</reference>
<dbReference type="Gene3D" id="3.20.20.370">
    <property type="entry name" value="Glycoside hydrolase/deacetylase"/>
    <property type="match status" value="1"/>
</dbReference>
<dbReference type="PANTHER" id="PTHR10587:SF133">
    <property type="entry name" value="CHITIN DEACETYLASE 1-RELATED"/>
    <property type="match status" value="1"/>
</dbReference>
<dbReference type="OrthoDB" id="9812065at2"/>
<comment type="caution">
    <text evidence="5">The sequence shown here is derived from an EMBL/GenBank/DDBJ whole genome shotgun (WGS) entry which is preliminary data.</text>
</comment>
<dbReference type="Gene3D" id="3.10.350.10">
    <property type="entry name" value="LysM domain"/>
    <property type="match status" value="1"/>
</dbReference>
<dbReference type="PROSITE" id="PS51677">
    <property type="entry name" value="NODB"/>
    <property type="match status" value="1"/>
</dbReference>
<dbReference type="Proteomes" id="UP000481030">
    <property type="component" value="Unassembled WGS sequence"/>
</dbReference>
<protein>
    <submittedName>
        <fullName evidence="5">Polysaccharide deacetylase family protein</fullName>
    </submittedName>
</protein>
<dbReference type="PROSITE" id="PS51782">
    <property type="entry name" value="LYSM"/>
    <property type="match status" value="1"/>
</dbReference>
<dbReference type="InterPro" id="IPR018392">
    <property type="entry name" value="LysM"/>
</dbReference>
<dbReference type="SUPFAM" id="SSF88713">
    <property type="entry name" value="Glycoside hydrolase/deacetylase"/>
    <property type="match status" value="1"/>
</dbReference>
<evidence type="ECO:0000256" key="2">
    <source>
        <dbReference type="ARBA" id="ARBA00022801"/>
    </source>
</evidence>
<keyword evidence="6" id="KW-1185">Reference proteome</keyword>
<evidence type="ECO:0000259" key="4">
    <source>
        <dbReference type="PROSITE" id="PS51782"/>
    </source>
</evidence>
<dbReference type="GO" id="GO:0016810">
    <property type="term" value="F:hydrolase activity, acting on carbon-nitrogen (but not peptide) bonds"/>
    <property type="evidence" value="ECO:0007669"/>
    <property type="project" value="InterPro"/>
</dbReference>
<evidence type="ECO:0000259" key="3">
    <source>
        <dbReference type="PROSITE" id="PS51677"/>
    </source>
</evidence>
<feature type="domain" description="LysM" evidence="4">
    <location>
        <begin position="16"/>
        <end position="59"/>
    </location>
</feature>
<dbReference type="EMBL" id="WBOS01000002">
    <property type="protein sequence ID" value="KAB2337199.1"/>
    <property type="molecule type" value="Genomic_DNA"/>
</dbReference>
<evidence type="ECO:0000313" key="6">
    <source>
        <dbReference type="Proteomes" id="UP000481030"/>
    </source>
</evidence>
<organism evidence="5 6">
    <name type="scientific">Cytobacillus depressus</name>
    <dbReference type="NCBI Taxonomy" id="1602942"/>
    <lineage>
        <taxon>Bacteria</taxon>
        <taxon>Bacillati</taxon>
        <taxon>Bacillota</taxon>
        <taxon>Bacilli</taxon>
        <taxon>Bacillales</taxon>
        <taxon>Bacillaceae</taxon>
        <taxon>Cytobacillus</taxon>
    </lineage>
</organism>
<evidence type="ECO:0000313" key="5">
    <source>
        <dbReference type="EMBL" id="KAB2337199.1"/>
    </source>
</evidence>
<dbReference type="GO" id="GO:0016020">
    <property type="term" value="C:membrane"/>
    <property type="evidence" value="ECO:0007669"/>
    <property type="project" value="TreeGrafter"/>
</dbReference>
<dbReference type="CDD" id="cd10917">
    <property type="entry name" value="CE4_NodB_like_6s_7s"/>
    <property type="match status" value="1"/>
</dbReference>
<dbReference type="AlphaFoldDB" id="A0A6L3V9B6"/>
<dbReference type="Pfam" id="PF01522">
    <property type="entry name" value="Polysacc_deac_1"/>
    <property type="match status" value="1"/>
</dbReference>
<dbReference type="InterPro" id="IPR036779">
    <property type="entry name" value="LysM_dom_sf"/>
</dbReference>